<feature type="chain" id="PRO_5043138527" evidence="2">
    <location>
        <begin position="19"/>
        <end position="261"/>
    </location>
</feature>
<feature type="signal peptide" evidence="2">
    <location>
        <begin position="1"/>
        <end position="18"/>
    </location>
</feature>
<reference evidence="5" key="1">
    <citation type="submission" date="2016-06" db="UniProtKB">
        <authorList>
            <consortium name="WormBaseParasite"/>
        </authorList>
    </citation>
    <scope>IDENTIFICATION</scope>
</reference>
<gene>
    <name evidence="3" type="ORF">GPUH_LOCUS2183</name>
</gene>
<evidence type="ECO:0000256" key="2">
    <source>
        <dbReference type="SAM" id="SignalP"/>
    </source>
</evidence>
<evidence type="ECO:0000256" key="1">
    <source>
        <dbReference type="SAM" id="MobiDB-lite"/>
    </source>
</evidence>
<organism evidence="5">
    <name type="scientific">Gongylonema pulchrum</name>
    <dbReference type="NCBI Taxonomy" id="637853"/>
    <lineage>
        <taxon>Eukaryota</taxon>
        <taxon>Metazoa</taxon>
        <taxon>Ecdysozoa</taxon>
        <taxon>Nematoda</taxon>
        <taxon>Chromadorea</taxon>
        <taxon>Rhabditida</taxon>
        <taxon>Spirurina</taxon>
        <taxon>Spiruromorpha</taxon>
        <taxon>Spiruroidea</taxon>
        <taxon>Gongylonematidae</taxon>
        <taxon>Gongylonema</taxon>
    </lineage>
</organism>
<sequence length="261" mass="29294">MVVSSLIVLFFIQTDTFGKENMKCFINNFLRCDGVLLLKFITEHADARICRELTIELIKLYAQKVNQANSSIGRFGTSTPGLSVKPLDDVSLRKLRRKILWRSTLSERFHLSMDGRYNFSPFISWQTNFAIRNNRLRETGAPEQMYSGRSPANLPGYYESNIQRFNGVCKRNFAPAPAQMGAVQYNKCNGQKPTLDDVDRSETLPIAPKARGQSSGEQNSLQNGGTSIEKAQVHSSSTQDHESDASSSGMQYQQQPKPKDA</sequence>
<evidence type="ECO:0000313" key="5">
    <source>
        <dbReference type="WBParaSite" id="GPUH_0000218801-mRNA-1"/>
    </source>
</evidence>
<dbReference type="WBParaSite" id="GPUH_0000218801-mRNA-1">
    <property type="protein sequence ID" value="GPUH_0000218801-mRNA-1"/>
    <property type="gene ID" value="GPUH_0000218801"/>
</dbReference>
<evidence type="ECO:0000313" key="3">
    <source>
        <dbReference type="EMBL" id="VDK32681.1"/>
    </source>
</evidence>
<accession>A0A183D0E2</accession>
<feature type="compositionally biased region" description="Polar residues" evidence="1">
    <location>
        <begin position="212"/>
        <end position="226"/>
    </location>
</feature>
<protein>
    <submittedName>
        <fullName evidence="5">Rho-GAP domain-containing protein</fullName>
    </submittedName>
</protein>
<dbReference type="EMBL" id="UYRT01003116">
    <property type="protein sequence ID" value="VDK32681.1"/>
    <property type="molecule type" value="Genomic_DNA"/>
</dbReference>
<evidence type="ECO:0000313" key="4">
    <source>
        <dbReference type="Proteomes" id="UP000271098"/>
    </source>
</evidence>
<keyword evidence="2" id="KW-0732">Signal</keyword>
<name>A0A183D0E2_9BILA</name>
<proteinExistence type="predicted"/>
<reference evidence="3 4" key="2">
    <citation type="submission" date="2018-11" db="EMBL/GenBank/DDBJ databases">
        <authorList>
            <consortium name="Pathogen Informatics"/>
        </authorList>
    </citation>
    <scope>NUCLEOTIDE SEQUENCE [LARGE SCALE GENOMIC DNA]</scope>
</reference>
<dbReference type="Proteomes" id="UP000271098">
    <property type="component" value="Unassembled WGS sequence"/>
</dbReference>
<keyword evidence="4" id="KW-1185">Reference proteome</keyword>
<dbReference type="AlphaFoldDB" id="A0A183D0E2"/>
<feature type="compositionally biased region" description="Polar residues" evidence="1">
    <location>
        <begin position="245"/>
        <end position="261"/>
    </location>
</feature>
<feature type="region of interest" description="Disordered" evidence="1">
    <location>
        <begin position="206"/>
        <end position="261"/>
    </location>
</feature>